<organism evidence="2 3">
    <name type="scientific">Bizionia argentinensis JUB59</name>
    <dbReference type="NCBI Taxonomy" id="1046627"/>
    <lineage>
        <taxon>Bacteria</taxon>
        <taxon>Pseudomonadati</taxon>
        <taxon>Bacteroidota</taxon>
        <taxon>Flavobacteriia</taxon>
        <taxon>Flavobacteriales</taxon>
        <taxon>Flavobacteriaceae</taxon>
        <taxon>Bizionia</taxon>
    </lineage>
</organism>
<sequence length="337" mass="38826">MINNDIDELQEKTKEQESITSCFLVKPANQWIQEAKMRPIPKLLFDKFWFEGELCILFADTNVGKSILAVQMANSISKGKAVDGFEIEAESKKVAYFDFELSDKQFEKRYSDDYKDHYIFHDNFLRVEINTEADVPREFKDYEDYLCHSFETVIEKHKAEVLIIDNITYLKSDNERAKDALVIMKHLKALNKKHGVSILVLAHTPKRDATKPITKNDLAGSKMLMNFCDSAFAIGESASMPALRYLKQIKQRNTEQVFHAENVAVCKIENPHNFLKFVFEGIGSEEEHLRHYTTSDISDRDSTVMDLKEEGLPNTEIASKLRISEGTVRNTLKRLDK</sequence>
<gene>
    <name evidence="2" type="ORF">BZARG_1295</name>
</gene>
<keyword evidence="3" id="KW-1185">Reference proteome</keyword>
<dbReference type="eggNOG" id="COG2197">
    <property type="taxonomic scope" value="Bacteria"/>
</dbReference>
<dbReference type="STRING" id="1046627.BZARG_1295"/>
<protein>
    <submittedName>
        <fullName evidence="2">LuxR family transcriptional regulator</fullName>
    </submittedName>
</protein>
<name>G2EDE6_9FLAO</name>
<dbReference type="InterPro" id="IPR003593">
    <property type="entry name" value="AAA+_ATPase"/>
</dbReference>
<dbReference type="Gene3D" id="1.10.10.10">
    <property type="entry name" value="Winged helix-like DNA-binding domain superfamily/Winged helix DNA-binding domain"/>
    <property type="match status" value="1"/>
</dbReference>
<dbReference type="SUPFAM" id="SSF52540">
    <property type="entry name" value="P-loop containing nucleoside triphosphate hydrolases"/>
    <property type="match status" value="1"/>
</dbReference>
<dbReference type="Pfam" id="PF00196">
    <property type="entry name" value="GerE"/>
    <property type="match status" value="1"/>
</dbReference>
<proteinExistence type="predicted"/>
<reference evidence="2 3" key="1">
    <citation type="journal article" date="2008" name="Int. J. Syst. Evol. Microbiol.">
        <title>Bizionia argentinensis sp. nov., isolated from surface marine water in Antarctica.</title>
        <authorList>
            <person name="Bercovich A."/>
            <person name="Vazquez S.C."/>
            <person name="Yankilevich P."/>
            <person name="Coria S.H."/>
            <person name="Foti M."/>
            <person name="Hernandez E."/>
            <person name="Vidal A."/>
            <person name="Ruberto L."/>
            <person name="Melo C."/>
            <person name="Marenssi S."/>
            <person name="Criscuolo M."/>
            <person name="Memoli M."/>
            <person name="Arguelles M."/>
            <person name="Mac Cormack W.P."/>
        </authorList>
    </citation>
    <scope>NUCLEOTIDE SEQUENCE [LARGE SCALE GENOMIC DNA]</scope>
    <source>
        <strain evidence="2 3">JUB59</strain>
    </source>
</reference>
<dbReference type="SMART" id="SM00382">
    <property type="entry name" value="AAA"/>
    <property type="match status" value="1"/>
</dbReference>
<evidence type="ECO:0000313" key="3">
    <source>
        <dbReference type="Proteomes" id="UP000003730"/>
    </source>
</evidence>
<dbReference type="InterPro" id="IPR036388">
    <property type="entry name" value="WH-like_DNA-bd_sf"/>
</dbReference>
<dbReference type="EMBL" id="AFXZ01000025">
    <property type="protein sequence ID" value="EGV43541.1"/>
    <property type="molecule type" value="Genomic_DNA"/>
</dbReference>
<dbReference type="OrthoDB" id="786308at2"/>
<dbReference type="PATRIC" id="fig|1046627.3.peg.1544"/>
<dbReference type="Gene3D" id="3.40.50.300">
    <property type="entry name" value="P-loop containing nucleotide triphosphate hydrolases"/>
    <property type="match status" value="1"/>
</dbReference>
<dbReference type="GO" id="GO:0003677">
    <property type="term" value="F:DNA binding"/>
    <property type="evidence" value="ECO:0007669"/>
    <property type="project" value="InterPro"/>
</dbReference>
<dbReference type="SUPFAM" id="SSF46894">
    <property type="entry name" value="C-terminal effector domain of the bipartite response regulators"/>
    <property type="match status" value="1"/>
</dbReference>
<dbReference type="GO" id="GO:0006355">
    <property type="term" value="P:regulation of DNA-templated transcription"/>
    <property type="evidence" value="ECO:0007669"/>
    <property type="project" value="InterPro"/>
</dbReference>
<dbReference type="InterPro" id="IPR027417">
    <property type="entry name" value="P-loop_NTPase"/>
</dbReference>
<dbReference type="AlphaFoldDB" id="G2EDE6"/>
<accession>G2EDE6</accession>
<evidence type="ECO:0000259" key="1">
    <source>
        <dbReference type="SMART" id="SM00382"/>
    </source>
</evidence>
<comment type="caution">
    <text evidence="2">The sequence shown here is derived from an EMBL/GenBank/DDBJ whole genome shotgun (WGS) entry which is preliminary data.</text>
</comment>
<dbReference type="Pfam" id="PF13481">
    <property type="entry name" value="AAA_25"/>
    <property type="match status" value="1"/>
</dbReference>
<feature type="domain" description="AAA+ ATPase" evidence="1">
    <location>
        <begin position="51"/>
        <end position="224"/>
    </location>
</feature>
<dbReference type="Proteomes" id="UP000003730">
    <property type="component" value="Unassembled WGS sequence"/>
</dbReference>
<evidence type="ECO:0000313" key="2">
    <source>
        <dbReference type="EMBL" id="EGV43541.1"/>
    </source>
</evidence>
<dbReference type="InterPro" id="IPR000792">
    <property type="entry name" value="Tscrpt_reg_LuxR_C"/>
</dbReference>
<dbReference type="InterPro" id="IPR016032">
    <property type="entry name" value="Sig_transdc_resp-reg_C-effctor"/>
</dbReference>